<organism evidence="2 3">
    <name type="scientific">Stylonychia lemnae</name>
    <name type="common">Ciliate</name>
    <dbReference type="NCBI Taxonomy" id="5949"/>
    <lineage>
        <taxon>Eukaryota</taxon>
        <taxon>Sar</taxon>
        <taxon>Alveolata</taxon>
        <taxon>Ciliophora</taxon>
        <taxon>Intramacronucleata</taxon>
        <taxon>Spirotrichea</taxon>
        <taxon>Stichotrichia</taxon>
        <taxon>Sporadotrichida</taxon>
        <taxon>Oxytrichidae</taxon>
        <taxon>Stylonychinae</taxon>
        <taxon>Stylonychia</taxon>
    </lineage>
</organism>
<dbReference type="InParanoid" id="A0A078B762"/>
<reference evidence="2 3" key="1">
    <citation type="submission" date="2014-06" db="EMBL/GenBank/DDBJ databases">
        <authorList>
            <person name="Swart Estienne"/>
        </authorList>
    </citation>
    <scope>NUCLEOTIDE SEQUENCE [LARGE SCALE GENOMIC DNA]</scope>
    <source>
        <strain evidence="2 3">130c</strain>
    </source>
</reference>
<feature type="compositionally biased region" description="Low complexity" evidence="1">
    <location>
        <begin position="167"/>
        <end position="178"/>
    </location>
</feature>
<dbReference type="EMBL" id="CCKQ01018394">
    <property type="protein sequence ID" value="CDW90350.1"/>
    <property type="molecule type" value="Genomic_DNA"/>
</dbReference>
<gene>
    <name evidence="2" type="primary">Contig10628.g534</name>
    <name evidence="2" type="ORF">STYLEM_19492</name>
</gene>
<feature type="compositionally biased region" description="Polar residues" evidence="1">
    <location>
        <begin position="118"/>
        <end position="156"/>
    </location>
</feature>
<evidence type="ECO:0000313" key="2">
    <source>
        <dbReference type="EMBL" id="CDW90350.1"/>
    </source>
</evidence>
<keyword evidence="3" id="KW-1185">Reference proteome</keyword>
<proteinExistence type="predicted"/>
<dbReference type="AlphaFoldDB" id="A0A078B762"/>
<dbReference type="Proteomes" id="UP000039865">
    <property type="component" value="Unassembled WGS sequence"/>
</dbReference>
<accession>A0A078B762</accession>
<evidence type="ECO:0000256" key="1">
    <source>
        <dbReference type="SAM" id="MobiDB-lite"/>
    </source>
</evidence>
<protein>
    <submittedName>
        <fullName evidence="2">Uncharacterized protein</fullName>
    </submittedName>
</protein>
<evidence type="ECO:0000313" key="3">
    <source>
        <dbReference type="Proteomes" id="UP000039865"/>
    </source>
</evidence>
<name>A0A078B762_STYLE</name>
<sequence length="332" mass="38751">MNSNPIFHSKIDKDYSDILINQSIDQSLENDQLLEFQELNQIDSASTSFPTIKIDDEDFFGVSSWWEQLLITQTNQSQNYDDTSYDLSKNKWFQVKVDQESNQNPKSFLKSLIEKEQQSQNTKIQPQDQSNPTNLTIQLPNEDNQSTQTQNGGISHSESDFEKTYQSDLSPSNSISSSRPKKLKFLKSSNKSTILSICRAFVKSLMINKSIYNINGVYQELVENQFVQDQIRRINTDLSYSTNPVENDRYRMKKIITKSRKLEKNNLEKLSILGKIRYRFSLKNIKNFLSDSVYNYLFRHFLLSLNEQNSQTFNQEVVSQMLNESNWLAEFQ</sequence>
<feature type="region of interest" description="Disordered" evidence="1">
    <location>
        <begin position="115"/>
        <end position="180"/>
    </location>
</feature>